<feature type="compositionally biased region" description="Pro residues" evidence="1">
    <location>
        <begin position="220"/>
        <end position="244"/>
    </location>
</feature>
<dbReference type="GeneID" id="116659780"/>
<protein>
    <submittedName>
        <fullName evidence="3">Uncharacterized protein LOC116659780</fullName>
    </submittedName>
</protein>
<dbReference type="RefSeq" id="XP_032323633.1">
    <property type="nucleotide sequence ID" value="XM_032467742.1"/>
</dbReference>
<proteinExistence type="predicted"/>
<organism evidence="2 3">
    <name type="scientific">Camelus ferus</name>
    <name type="common">Wild bactrian camel</name>
    <name type="synonym">Camelus bactrianus ferus</name>
    <dbReference type="NCBI Taxonomy" id="419612"/>
    <lineage>
        <taxon>Eukaryota</taxon>
        <taxon>Metazoa</taxon>
        <taxon>Chordata</taxon>
        <taxon>Craniata</taxon>
        <taxon>Vertebrata</taxon>
        <taxon>Euteleostomi</taxon>
        <taxon>Mammalia</taxon>
        <taxon>Eutheria</taxon>
        <taxon>Laurasiatheria</taxon>
        <taxon>Artiodactyla</taxon>
        <taxon>Tylopoda</taxon>
        <taxon>Camelidae</taxon>
        <taxon>Camelus</taxon>
    </lineage>
</organism>
<evidence type="ECO:0000313" key="2">
    <source>
        <dbReference type="Proteomes" id="UP000694856"/>
    </source>
</evidence>
<sequence length="362" mass="39242">MMEDLYRHQVKEAFHLHRCHGSGKARWESRGREAPWAEVEGGRSPRLPQGVCKSLSQLNPYSCFLGNFLLAETSEVWVTRTLNSGHSRWLLAGPCCCPRSGQGAGVAPPGRGSIVRARRLEPPPSHLQRVGAEWRRVEIAAGGTDGVGHCRSLASWFQPTREGHPSAPGVSVICLCTVLRLGRRLQPGPRRRLWRRNASLSPVLAGAGLARGRAHRSGRHPPPPPPSPGPAPSVSVPAPPPPRSPSRGWSLECILRWLRGRGESNCTPFSFLLDIRWIHFRGPRDRPASSLPCRCFYLRGLQAIPALRTGQAPCGSPQLESCGSTLTSISTLSSMRGPGGGKSPPSTTTTTGKHCCPAEERP</sequence>
<dbReference type="Proteomes" id="UP000694856">
    <property type="component" value="Chromosome 25"/>
</dbReference>
<keyword evidence="2" id="KW-1185">Reference proteome</keyword>
<dbReference type="KEGG" id="cfr:116659780"/>
<name>A0A8B8S0B0_CAMFR</name>
<feature type="region of interest" description="Disordered" evidence="1">
    <location>
        <begin position="330"/>
        <end position="362"/>
    </location>
</feature>
<gene>
    <name evidence="3" type="primary">LOC116659780</name>
</gene>
<accession>A0A8B8S0B0</accession>
<feature type="compositionally biased region" description="Low complexity" evidence="1">
    <location>
        <begin position="343"/>
        <end position="353"/>
    </location>
</feature>
<reference evidence="3" key="1">
    <citation type="submission" date="2025-08" db="UniProtKB">
        <authorList>
            <consortium name="RefSeq"/>
        </authorList>
    </citation>
    <scope>IDENTIFICATION</scope>
    <source>
        <tissue evidence="3">Ear skin</tissue>
    </source>
</reference>
<feature type="region of interest" description="Disordered" evidence="1">
    <location>
        <begin position="209"/>
        <end position="247"/>
    </location>
</feature>
<evidence type="ECO:0000256" key="1">
    <source>
        <dbReference type="SAM" id="MobiDB-lite"/>
    </source>
</evidence>
<dbReference type="AlphaFoldDB" id="A0A8B8S0B0"/>
<evidence type="ECO:0000313" key="3">
    <source>
        <dbReference type="RefSeq" id="XP_032323633.1"/>
    </source>
</evidence>